<feature type="region of interest" description="Disordered" evidence="1">
    <location>
        <begin position="381"/>
        <end position="408"/>
    </location>
</feature>
<evidence type="ECO:0000313" key="3">
    <source>
        <dbReference type="Proteomes" id="UP001150569"/>
    </source>
</evidence>
<comment type="caution">
    <text evidence="2">The sequence shown here is derived from an EMBL/GenBank/DDBJ whole genome shotgun (WGS) entry which is preliminary data.</text>
</comment>
<proteinExistence type="predicted"/>
<accession>A0A9W7ZPR2</accession>
<dbReference type="AlphaFoldDB" id="A0A9W7ZPR2"/>
<dbReference type="EMBL" id="JANBPT010000711">
    <property type="protein sequence ID" value="KAJ1913994.1"/>
    <property type="molecule type" value="Genomic_DNA"/>
</dbReference>
<feature type="compositionally biased region" description="Polar residues" evidence="1">
    <location>
        <begin position="395"/>
        <end position="408"/>
    </location>
</feature>
<feature type="region of interest" description="Disordered" evidence="1">
    <location>
        <begin position="1"/>
        <end position="40"/>
    </location>
</feature>
<evidence type="ECO:0000313" key="2">
    <source>
        <dbReference type="EMBL" id="KAJ1913994.1"/>
    </source>
</evidence>
<feature type="compositionally biased region" description="Basic and acidic residues" evidence="1">
    <location>
        <begin position="17"/>
        <end position="29"/>
    </location>
</feature>
<gene>
    <name evidence="2" type="ORF">IWQ60_008988</name>
</gene>
<reference evidence="2" key="1">
    <citation type="submission" date="2022-07" db="EMBL/GenBank/DDBJ databases">
        <title>Phylogenomic reconstructions and comparative analyses of Kickxellomycotina fungi.</title>
        <authorList>
            <person name="Reynolds N.K."/>
            <person name="Stajich J.E."/>
            <person name="Barry K."/>
            <person name="Grigoriev I.V."/>
            <person name="Crous P."/>
            <person name="Smith M.E."/>
        </authorList>
    </citation>
    <scope>NUCLEOTIDE SEQUENCE</scope>
    <source>
        <strain evidence="2">RSA 861</strain>
    </source>
</reference>
<organism evidence="2 3">
    <name type="scientific">Tieghemiomyces parasiticus</name>
    <dbReference type="NCBI Taxonomy" id="78921"/>
    <lineage>
        <taxon>Eukaryota</taxon>
        <taxon>Fungi</taxon>
        <taxon>Fungi incertae sedis</taxon>
        <taxon>Zoopagomycota</taxon>
        <taxon>Kickxellomycotina</taxon>
        <taxon>Dimargaritomycetes</taxon>
        <taxon>Dimargaritales</taxon>
        <taxon>Dimargaritaceae</taxon>
        <taxon>Tieghemiomyces</taxon>
    </lineage>
</organism>
<protein>
    <submittedName>
        <fullName evidence="2">Uncharacterized protein</fullName>
    </submittedName>
</protein>
<sequence>MAAKRPLVQTEAAGPRPLERGRKSSDKGKQPALTADDNATPGCILIPIEKREEFVPLNKRPENDGFLVDTVPRHYTAGSVALRTDVLSANSPPAAAPEPTIHQATAGHLKPRRRKAVVLRSEDVLTVDEWQALQLGPTIQAEVCRAFSEAQKHRSVTARQPNNNCKALMGAVIIMTVYAYGHTPTIKTIRQALPTVKLAKVNDFVSVLKGIYGCEVFPPKQQSLPLSQQFHEAANGKLRLPEHTFVAAGIQVLLKIESTGIMSGLPSSSIIGAILWLTLLQFRHYARHLPTYDPSRPSVPPKSIVENTAIKDKYLSQPPEFIRGFERWRLNYLRQHISTLSSNTAAAEQYLAYASFEDLNEQLRALLTSTNRPFGLVAASSGPHGGGQGPVLLNMSGTTTTSDKPGMS</sequence>
<keyword evidence="3" id="KW-1185">Reference proteome</keyword>
<dbReference type="Proteomes" id="UP001150569">
    <property type="component" value="Unassembled WGS sequence"/>
</dbReference>
<name>A0A9W7ZPR2_9FUNG</name>
<evidence type="ECO:0000256" key="1">
    <source>
        <dbReference type="SAM" id="MobiDB-lite"/>
    </source>
</evidence>